<dbReference type="PANTHER" id="PTHR46382">
    <property type="entry name" value="PHOSPHATIDATE CYTIDYLYLTRANSFERASE"/>
    <property type="match status" value="1"/>
</dbReference>
<protein>
    <recommendedName>
        <fullName evidence="7">Phosphatidate cytidylyltransferase</fullName>
        <ecNumber evidence="6">2.7.7.41</ecNumber>
    </recommendedName>
    <alternativeName>
        <fullName evidence="20">CDP-DAG synthase</fullName>
    </alternativeName>
    <alternativeName>
        <fullName evidence="22">CDP-DG synthase</fullName>
    </alternativeName>
    <alternativeName>
        <fullName evidence="18">CDP-diacylglycerol synthase</fullName>
    </alternativeName>
    <alternativeName>
        <fullName evidence="21">CDP-diglyceride pyrophosphorylase</fullName>
    </alternativeName>
    <alternativeName>
        <fullName evidence="23">CDP-diglyceride synthase</fullName>
    </alternativeName>
    <alternativeName>
        <fullName evidence="19">CTP:phosphatidate cytidylyltransferase</fullName>
    </alternativeName>
</protein>
<name>A0A084F135_9BACT</name>
<keyword evidence="10 25" id="KW-0808">Transferase</keyword>
<gene>
    <name evidence="25" type="primary">cdsA</name>
    <name evidence="25" type="ORF">UDIV_1900</name>
</gene>
<evidence type="ECO:0000256" key="8">
    <source>
        <dbReference type="ARBA" id="ARBA00022475"/>
    </source>
</evidence>
<evidence type="ECO:0000256" key="17">
    <source>
        <dbReference type="ARBA" id="ARBA00023264"/>
    </source>
</evidence>
<comment type="pathway">
    <text evidence="4">Lipid metabolism.</text>
</comment>
<evidence type="ECO:0000256" key="16">
    <source>
        <dbReference type="ARBA" id="ARBA00023209"/>
    </source>
</evidence>
<comment type="catalytic activity">
    <reaction evidence="1">
        <text>a 1,2-diacyl-sn-glycero-3-phosphate + CTP + H(+) = a CDP-1,2-diacyl-sn-glycerol + diphosphate</text>
        <dbReference type="Rhea" id="RHEA:16229"/>
        <dbReference type="ChEBI" id="CHEBI:15378"/>
        <dbReference type="ChEBI" id="CHEBI:33019"/>
        <dbReference type="ChEBI" id="CHEBI:37563"/>
        <dbReference type="ChEBI" id="CHEBI:58332"/>
        <dbReference type="ChEBI" id="CHEBI:58608"/>
        <dbReference type="EC" id="2.7.7.41"/>
    </reaction>
</comment>
<feature type="transmembrane region" description="Helical" evidence="24">
    <location>
        <begin position="184"/>
        <end position="205"/>
    </location>
</feature>
<keyword evidence="17" id="KW-1208">Phospholipid metabolism</keyword>
<evidence type="ECO:0000256" key="20">
    <source>
        <dbReference type="ARBA" id="ARBA00032253"/>
    </source>
</evidence>
<proteinExistence type="inferred from homology"/>
<dbReference type="GO" id="GO:0005886">
    <property type="term" value="C:plasma membrane"/>
    <property type="evidence" value="ECO:0007669"/>
    <property type="project" value="UniProtKB-SubCell"/>
</dbReference>
<evidence type="ECO:0000256" key="5">
    <source>
        <dbReference type="ARBA" id="ARBA00010185"/>
    </source>
</evidence>
<feature type="transmembrane region" description="Helical" evidence="24">
    <location>
        <begin position="90"/>
        <end position="113"/>
    </location>
</feature>
<keyword evidence="12 25" id="KW-0548">Nucleotidyltransferase</keyword>
<evidence type="ECO:0000256" key="2">
    <source>
        <dbReference type="ARBA" id="ARBA00004651"/>
    </source>
</evidence>
<evidence type="ECO:0000256" key="18">
    <source>
        <dbReference type="ARBA" id="ARBA00029893"/>
    </source>
</evidence>
<evidence type="ECO:0000256" key="9">
    <source>
        <dbReference type="ARBA" id="ARBA00022516"/>
    </source>
</evidence>
<reference evidence="25 26" key="1">
    <citation type="submission" date="2014-02" db="EMBL/GenBank/DDBJ databases">
        <title>Genome sequence of Ureaplasma diversum strain 246.</title>
        <authorList>
            <person name="Sirand-Pugnet P."/>
            <person name="Breton M."/>
            <person name="Dordet-Frisoni E."/>
            <person name="Baranowski E."/>
            <person name="Barre A."/>
            <person name="Couture C."/>
            <person name="Dupuy V."/>
            <person name="Gaurivaud P."/>
            <person name="Jacob D."/>
            <person name="Lemaitre C."/>
            <person name="Manso-Silvan L."/>
            <person name="Nikolski M."/>
            <person name="Nouvel L.-X."/>
            <person name="Poumarat F."/>
            <person name="Tardy F."/>
            <person name="Thebault P."/>
            <person name="Theil S."/>
            <person name="Citti C."/>
            <person name="Thiaucourt F."/>
            <person name="Blanchard A."/>
        </authorList>
    </citation>
    <scope>NUCLEOTIDE SEQUENCE [LARGE SCALE GENOMIC DNA]</scope>
    <source>
        <strain evidence="25 26">NCTC 246</strain>
    </source>
</reference>
<evidence type="ECO:0000256" key="10">
    <source>
        <dbReference type="ARBA" id="ARBA00022679"/>
    </source>
</evidence>
<keyword evidence="11 24" id="KW-0812">Transmembrane</keyword>
<evidence type="ECO:0000313" key="25">
    <source>
        <dbReference type="EMBL" id="KEZ23927.1"/>
    </source>
</evidence>
<evidence type="ECO:0000256" key="14">
    <source>
        <dbReference type="ARBA" id="ARBA00023098"/>
    </source>
</evidence>
<keyword evidence="13 24" id="KW-1133">Transmembrane helix</keyword>
<feature type="transmembrane region" description="Helical" evidence="24">
    <location>
        <begin position="21"/>
        <end position="38"/>
    </location>
</feature>
<dbReference type="RefSeq" id="WP_038102126.1">
    <property type="nucleotide sequence ID" value="NZ_JFDP01000032.1"/>
</dbReference>
<keyword evidence="8" id="KW-1003">Cell membrane</keyword>
<dbReference type="GO" id="GO:0004605">
    <property type="term" value="F:phosphatidate cytidylyltransferase activity"/>
    <property type="evidence" value="ECO:0007669"/>
    <property type="project" value="UniProtKB-EC"/>
</dbReference>
<keyword evidence="14" id="KW-0443">Lipid metabolism</keyword>
<evidence type="ECO:0000256" key="22">
    <source>
        <dbReference type="ARBA" id="ARBA00032743"/>
    </source>
</evidence>
<comment type="subcellular location">
    <subcellularLocation>
        <location evidence="2">Cell membrane</location>
        <topology evidence="2">Multi-pass membrane protein</topology>
    </subcellularLocation>
</comment>
<dbReference type="GO" id="GO:0016024">
    <property type="term" value="P:CDP-diacylglycerol biosynthetic process"/>
    <property type="evidence" value="ECO:0007669"/>
    <property type="project" value="TreeGrafter"/>
</dbReference>
<evidence type="ECO:0000256" key="23">
    <source>
        <dbReference type="ARBA" id="ARBA00033406"/>
    </source>
</evidence>
<evidence type="ECO:0000313" key="26">
    <source>
        <dbReference type="Proteomes" id="UP000028537"/>
    </source>
</evidence>
<organism evidence="25 26">
    <name type="scientific">Ureaplasma diversum NCTC 246</name>
    <dbReference type="NCBI Taxonomy" id="1188241"/>
    <lineage>
        <taxon>Bacteria</taxon>
        <taxon>Bacillati</taxon>
        <taxon>Mycoplasmatota</taxon>
        <taxon>Mycoplasmoidales</taxon>
        <taxon>Mycoplasmoidaceae</taxon>
        <taxon>Ureaplasma</taxon>
    </lineage>
</organism>
<keyword evidence="9" id="KW-0444">Lipid biosynthesis</keyword>
<feature type="transmembrane region" description="Helical" evidence="24">
    <location>
        <begin position="159"/>
        <end position="178"/>
    </location>
</feature>
<evidence type="ECO:0000256" key="19">
    <source>
        <dbReference type="ARBA" id="ARBA00031825"/>
    </source>
</evidence>
<dbReference type="EMBL" id="JFDP01000032">
    <property type="protein sequence ID" value="KEZ23927.1"/>
    <property type="molecule type" value="Genomic_DNA"/>
</dbReference>
<keyword evidence="15 24" id="KW-0472">Membrane</keyword>
<evidence type="ECO:0000256" key="21">
    <source>
        <dbReference type="ARBA" id="ARBA00032396"/>
    </source>
</evidence>
<evidence type="ECO:0000256" key="15">
    <source>
        <dbReference type="ARBA" id="ARBA00023136"/>
    </source>
</evidence>
<evidence type="ECO:0000256" key="11">
    <source>
        <dbReference type="ARBA" id="ARBA00022692"/>
    </source>
</evidence>
<feature type="transmembrane region" description="Helical" evidence="24">
    <location>
        <begin position="284"/>
        <end position="306"/>
    </location>
</feature>
<feature type="transmembrane region" description="Helical" evidence="24">
    <location>
        <begin position="54"/>
        <end position="78"/>
    </location>
</feature>
<feature type="transmembrane region" description="Helical" evidence="24">
    <location>
        <begin position="125"/>
        <end position="147"/>
    </location>
</feature>
<dbReference type="PANTHER" id="PTHR46382:SF1">
    <property type="entry name" value="PHOSPHATIDATE CYTIDYLYLTRANSFERASE"/>
    <property type="match status" value="1"/>
</dbReference>
<comment type="similarity">
    <text evidence="5">Belongs to the CDS family.</text>
</comment>
<accession>A0A084F135</accession>
<dbReference type="AlphaFoldDB" id="A0A084F135"/>
<feature type="transmembrane region" description="Helical" evidence="24">
    <location>
        <begin position="226"/>
        <end position="248"/>
    </location>
</feature>
<evidence type="ECO:0000256" key="12">
    <source>
        <dbReference type="ARBA" id="ARBA00022695"/>
    </source>
</evidence>
<evidence type="ECO:0000256" key="7">
    <source>
        <dbReference type="ARBA" id="ARBA00019373"/>
    </source>
</evidence>
<dbReference type="EC" id="2.7.7.41" evidence="6"/>
<evidence type="ECO:0000256" key="3">
    <source>
        <dbReference type="ARBA" id="ARBA00005119"/>
    </source>
</evidence>
<comment type="pathway">
    <text evidence="3">Phospholipid metabolism; CDP-diacylglycerol biosynthesis; CDP-diacylglycerol from sn-glycerol 3-phosphate: step 3/3.</text>
</comment>
<comment type="caution">
    <text evidence="25">The sequence shown here is derived from an EMBL/GenBank/DDBJ whole genome shotgun (WGS) entry which is preliminary data.</text>
</comment>
<evidence type="ECO:0000256" key="6">
    <source>
        <dbReference type="ARBA" id="ARBA00012487"/>
    </source>
</evidence>
<evidence type="ECO:0000256" key="24">
    <source>
        <dbReference type="SAM" id="Phobius"/>
    </source>
</evidence>
<dbReference type="eggNOG" id="COG0575">
    <property type="taxonomic scope" value="Bacteria"/>
</dbReference>
<evidence type="ECO:0000256" key="13">
    <source>
        <dbReference type="ARBA" id="ARBA00022989"/>
    </source>
</evidence>
<sequence>MQIHKLDQNQKKNLKQRLRSVLYIVGFLVIIFVLALFAEKNYKWSPSQVLEIPIFQTICAFLILAFLIPIICIASFEFSKAFFKKSKRYIFIITTIFLVTTILPTLSYLVFVYDLTKTDYEYKQVLLLFYLTLGISYAFGFLIILILMFILKTQEVRKYILALIIYTLVSFFFIGFMYTIYVRGWITTLLLMLVVFASDSFAYLGGIKLAKHKLAPKISPKKSVEGLIVGSVASTILILIVLAILTTIPNQSINKYENVLFNWYGIDFSKSIITILNAKNLAGWWIVSAIILLIFSLLSTAGDLIFSAAKRAVNIKDFSNILPGHGGILDRIDSLSLVFFVHFTITLIINGSTNEANIFVINN</sequence>
<dbReference type="Pfam" id="PF01148">
    <property type="entry name" value="CTP_transf_1"/>
    <property type="match status" value="1"/>
</dbReference>
<evidence type="ECO:0000256" key="1">
    <source>
        <dbReference type="ARBA" id="ARBA00001698"/>
    </source>
</evidence>
<keyword evidence="26" id="KW-1185">Reference proteome</keyword>
<dbReference type="Proteomes" id="UP000028537">
    <property type="component" value="Unassembled WGS sequence"/>
</dbReference>
<keyword evidence="16" id="KW-0594">Phospholipid biosynthesis</keyword>
<evidence type="ECO:0000256" key="4">
    <source>
        <dbReference type="ARBA" id="ARBA00005189"/>
    </source>
</evidence>